<evidence type="ECO:0000256" key="2">
    <source>
        <dbReference type="ARBA" id="ARBA00022722"/>
    </source>
</evidence>
<proteinExistence type="predicted"/>
<dbReference type="Pfam" id="PF00825">
    <property type="entry name" value="Ribonuclease_P"/>
    <property type="match status" value="1"/>
</dbReference>
<evidence type="ECO:0000256" key="4">
    <source>
        <dbReference type="ARBA" id="ARBA00022801"/>
    </source>
</evidence>
<dbReference type="SUPFAM" id="SSF54211">
    <property type="entry name" value="Ribosomal protein S5 domain 2-like"/>
    <property type="match status" value="1"/>
</dbReference>
<keyword evidence="3" id="KW-0255">Endonuclease</keyword>
<dbReference type="Proteomes" id="UP000178425">
    <property type="component" value="Unassembled WGS sequence"/>
</dbReference>
<keyword evidence="1" id="KW-0819">tRNA processing</keyword>
<keyword evidence="5" id="KW-0694">RNA-binding</keyword>
<evidence type="ECO:0000256" key="5">
    <source>
        <dbReference type="ARBA" id="ARBA00022884"/>
    </source>
</evidence>
<protein>
    <recommendedName>
        <fullName evidence="6">Ribonuclease P protein component</fullName>
        <ecNumber evidence="6">3.1.26.5</ecNumber>
    </recommendedName>
</protein>
<organism evidence="7 8">
    <name type="scientific">Candidatus Giovannonibacteria bacterium RIFCSPHIGHO2_02_43_13</name>
    <dbReference type="NCBI Taxonomy" id="1798330"/>
    <lineage>
        <taxon>Bacteria</taxon>
        <taxon>Candidatus Giovannoniibacteriota</taxon>
    </lineage>
</organism>
<dbReference type="InterPro" id="IPR020568">
    <property type="entry name" value="Ribosomal_Su5_D2-typ_SF"/>
</dbReference>
<evidence type="ECO:0000313" key="7">
    <source>
        <dbReference type="EMBL" id="OGF79137.1"/>
    </source>
</evidence>
<dbReference type="NCBIfam" id="TIGR00188">
    <property type="entry name" value="rnpA"/>
    <property type="match status" value="1"/>
</dbReference>
<keyword evidence="4" id="KW-0378">Hydrolase</keyword>
<keyword evidence="2" id="KW-0540">Nuclease</keyword>
<dbReference type="InterPro" id="IPR014721">
    <property type="entry name" value="Ribsml_uS5_D2-typ_fold_subgr"/>
</dbReference>
<reference evidence="7 8" key="1">
    <citation type="journal article" date="2016" name="Nat. Commun.">
        <title>Thousands of microbial genomes shed light on interconnected biogeochemical processes in an aquifer system.</title>
        <authorList>
            <person name="Anantharaman K."/>
            <person name="Brown C.T."/>
            <person name="Hug L.A."/>
            <person name="Sharon I."/>
            <person name="Castelle C.J."/>
            <person name="Probst A.J."/>
            <person name="Thomas B.C."/>
            <person name="Singh A."/>
            <person name="Wilkins M.J."/>
            <person name="Karaoz U."/>
            <person name="Brodie E.L."/>
            <person name="Williams K.H."/>
            <person name="Hubbard S.S."/>
            <person name="Banfield J.F."/>
        </authorList>
    </citation>
    <scope>NUCLEOTIDE SEQUENCE [LARGE SCALE GENOMIC DNA]</scope>
</reference>
<evidence type="ECO:0000256" key="1">
    <source>
        <dbReference type="ARBA" id="ARBA00022694"/>
    </source>
</evidence>
<accession>A0A1F5WU07</accession>
<dbReference type="EMBL" id="MFHI01000010">
    <property type="protein sequence ID" value="OGF79137.1"/>
    <property type="molecule type" value="Genomic_DNA"/>
</dbReference>
<evidence type="ECO:0000256" key="6">
    <source>
        <dbReference type="NCBIfam" id="TIGR00188"/>
    </source>
</evidence>
<dbReference type="AlphaFoldDB" id="A0A1F5WU07"/>
<dbReference type="GO" id="GO:0000049">
    <property type="term" value="F:tRNA binding"/>
    <property type="evidence" value="ECO:0007669"/>
    <property type="project" value="InterPro"/>
</dbReference>
<dbReference type="InterPro" id="IPR000100">
    <property type="entry name" value="RNase_P"/>
</dbReference>
<gene>
    <name evidence="7" type="ORF">A2W54_01135</name>
</gene>
<dbReference type="GO" id="GO:0004526">
    <property type="term" value="F:ribonuclease P activity"/>
    <property type="evidence" value="ECO:0007669"/>
    <property type="project" value="UniProtKB-UniRule"/>
</dbReference>
<dbReference type="GO" id="GO:0008033">
    <property type="term" value="P:tRNA processing"/>
    <property type="evidence" value="ECO:0007669"/>
    <property type="project" value="UniProtKB-KW"/>
</dbReference>
<sequence length="121" mass="14070">MLKKTLRLSRADLDAFFRKRSKFAAGKLVSARFAENNLKYSRFAFVASFEDKQKKKGRAVLRNLLRRRISEIIRIMSENVKAGLDIVFFIKLKNQKAPAHEDLKEDILYVLSKSHLSRSIL</sequence>
<comment type="caution">
    <text evidence="7">The sequence shown here is derived from an EMBL/GenBank/DDBJ whole genome shotgun (WGS) entry which is preliminary data.</text>
</comment>
<dbReference type="EC" id="3.1.26.5" evidence="6"/>
<evidence type="ECO:0000256" key="3">
    <source>
        <dbReference type="ARBA" id="ARBA00022759"/>
    </source>
</evidence>
<evidence type="ECO:0000313" key="8">
    <source>
        <dbReference type="Proteomes" id="UP000178425"/>
    </source>
</evidence>
<dbReference type="Gene3D" id="3.30.230.10">
    <property type="match status" value="1"/>
</dbReference>
<name>A0A1F5WU07_9BACT</name>